<dbReference type="PANTHER" id="PTHR30388">
    <property type="entry name" value="ALDEHYDE OXIDOREDUCTASE MOLYBDENUM COFACTOR ASSEMBLY PROTEIN"/>
    <property type="match status" value="1"/>
</dbReference>
<dbReference type="PANTHER" id="PTHR30388:SF4">
    <property type="entry name" value="MOLYBDENUM COFACTOR INSERTION CHAPERONE PAOD"/>
    <property type="match status" value="1"/>
</dbReference>
<evidence type="ECO:0008006" key="7">
    <source>
        <dbReference type="Google" id="ProtNLM"/>
    </source>
</evidence>
<dbReference type="EMBL" id="PQGE01000002">
    <property type="protein sequence ID" value="POP47378.1"/>
    <property type="molecule type" value="Genomic_DNA"/>
</dbReference>
<accession>A0A2P5GUL4</accession>
<dbReference type="OrthoDB" id="9815497at2"/>
<feature type="domain" description="XdhC- CoxI" evidence="1">
    <location>
        <begin position="70"/>
        <end position="131"/>
    </location>
</feature>
<reference evidence="5 6" key="1">
    <citation type="submission" date="2018-01" db="EMBL/GenBank/DDBJ databases">
        <title>Superficieibacter electus gen. nov., sp. nov., an extended-spectrum beta-lactamase possessing member of the Enterobacteriaceae family, isolated from intensive care unit surfaces.</title>
        <authorList>
            <person name="Potter R.F."/>
            <person name="D'Souza A.W."/>
        </authorList>
    </citation>
    <scope>NUCLEOTIDE SEQUENCE [LARGE SCALE GENOMIC DNA]</scope>
    <source>
        <strain evidence="4 6">BP-1</strain>
        <strain evidence="3 5">BP-2</strain>
    </source>
</reference>
<proteinExistence type="predicted"/>
<feature type="domain" description="XdhC Rossmann" evidence="2">
    <location>
        <begin position="213"/>
        <end position="335"/>
    </location>
</feature>
<evidence type="ECO:0000313" key="6">
    <source>
        <dbReference type="Proteomes" id="UP000247005"/>
    </source>
</evidence>
<gene>
    <name evidence="4" type="ORF">CHU32_05120</name>
    <name evidence="3" type="ORF">CHU33_03565</name>
</gene>
<dbReference type="Proteomes" id="UP000247005">
    <property type="component" value="Unassembled WGS sequence"/>
</dbReference>
<evidence type="ECO:0000259" key="2">
    <source>
        <dbReference type="Pfam" id="PF13478"/>
    </source>
</evidence>
<dbReference type="InterPro" id="IPR027051">
    <property type="entry name" value="XdhC_Rossmann_dom"/>
</dbReference>
<keyword evidence="5" id="KW-1185">Reference proteome</keyword>
<comment type="caution">
    <text evidence="4">The sequence shown here is derived from an EMBL/GenBank/DDBJ whole genome shotgun (WGS) entry which is preliminary data.</text>
</comment>
<organism evidence="4 6">
    <name type="scientific">Superficieibacter electus</name>
    <dbReference type="NCBI Taxonomy" id="2022662"/>
    <lineage>
        <taxon>Bacteria</taxon>
        <taxon>Pseudomonadati</taxon>
        <taxon>Pseudomonadota</taxon>
        <taxon>Gammaproteobacteria</taxon>
        <taxon>Enterobacterales</taxon>
        <taxon>Enterobacteriaceae</taxon>
        <taxon>Superficieibacter</taxon>
    </lineage>
</organism>
<evidence type="ECO:0000313" key="3">
    <source>
        <dbReference type="EMBL" id="POP47378.1"/>
    </source>
</evidence>
<evidence type="ECO:0000313" key="4">
    <source>
        <dbReference type="EMBL" id="POP50224.1"/>
    </source>
</evidence>
<dbReference type="InterPro" id="IPR052698">
    <property type="entry name" value="MoCofactor_Util/Proc"/>
</dbReference>
<dbReference type="Pfam" id="PF02625">
    <property type="entry name" value="XdhC_CoxI"/>
    <property type="match status" value="1"/>
</dbReference>
<dbReference type="Proteomes" id="UP000237073">
    <property type="component" value="Unassembled WGS sequence"/>
</dbReference>
<name>A0A2P5GUL4_9ENTR</name>
<protein>
    <recommendedName>
        <fullName evidence="7">XdhC family protein</fullName>
    </recommendedName>
</protein>
<dbReference type="AlphaFoldDB" id="A0A2P5GUL4"/>
<dbReference type="Gene3D" id="3.40.50.720">
    <property type="entry name" value="NAD(P)-binding Rossmann-like Domain"/>
    <property type="match status" value="1"/>
</dbReference>
<dbReference type="Pfam" id="PF13478">
    <property type="entry name" value="XdhC_C"/>
    <property type="match status" value="1"/>
</dbReference>
<evidence type="ECO:0000313" key="5">
    <source>
        <dbReference type="Proteomes" id="UP000237073"/>
    </source>
</evidence>
<sequence>MRFTTPPASGCGSIPLHSTNCWQRCLNRRQKDDAVLQHVTFHPPQCTPHAALHTDDPLVVLRFAADALLAGMATALVTLTDIRGGSSRPRGAQMAVREDGQYCGVVSGGCVEAAAACEALEVIHTGCYRDVVYGQGSPYMDIVLPCGGSITLHIRPLYQAQPLLTVLNALGRRQAAGLRWNADMPGVTAVTGAVKTGRDGQTFQVGYRPRARLMIAGRAIAPEVTAKIAQAAGYEVFSCDGWRPAHAAGGIDDDTAVIVLYHDLHQELPFLDAALGASPFYIGALGSARTHQRRSERLLQLGYAPQAIARIKAPIGLFAKARDVSSLALSVLADVAAARTAMLEGH</sequence>
<dbReference type="EMBL" id="PQGD01000003">
    <property type="protein sequence ID" value="POP50224.1"/>
    <property type="molecule type" value="Genomic_DNA"/>
</dbReference>
<dbReference type="InterPro" id="IPR003777">
    <property type="entry name" value="XdhC_CoxI"/>
</dbReference>
<evidence type="ECO:0000259" key="1">
    <source>
        <dbReference type="Pfam" id="PF02625"/>
    </source>
</evidence>